<feature type="region of interest" description="Disordered" evidence="1">
    <location>
        <begin position="98"/>
        <end position="129"/>
    </location>
</feature>
<evidence type="ECO:0000313" key="2">
    <source>
        <dbReference type="EMBL" id="SJM34265.1"/>
    </source>
</evidence>
<reference evidence="3" key="1">
    <citation type="submission" date="2016-12" db="EMBL/GenBank/DDBJ databases">
        <authorList>
            <person name="Brunel B."/>
        </authorList>
    </citation>
    <scope>NUCLEOTIDE SEQUENCE [LARGE SCALE GENOMIC DNA]</scope>
</reference>
<protein>
    <submittedName>
        <fullName evidence="2">Uncharacterized protein</fullName>
    </submittedName>
</protein>
<organism evidence="2 3">
    <name type="scientific">Mesorhizobium delmotii</name>
    <dbReference type="NCBI Taxonomy" id="1631247"/>
    <lineage>
        <taxon>Bacteria</taxon>
        <taxon>Pseudomonadati</taxon>
        <taxon>Pseudomonadota</taxon>
        <taxon>Alphaproteobacteria</taxon>
        <taxon>Hyphomicrobiales</taxon>
        <taxon>Phyllobacteriaceae</taxon>
        <taxon>Mesorhizobium</taxon>
    </lineage>
</organism>
<sequence>MVTQAAQTQAGCLQGGWSRQPALPSPCRWSGPCPVSLRSVCGPKPAAVRFKAAFRAAGRPVEPLSARRARVPREGWSALLGCKPTLLDLALPDPEAPVFPPVLSGPRPKGGPSKEPVPAFGGTTGKEIP</sequence>
<name>A0A2P9AT27_9HYPH</name>
<gene>
    <name evidence="2" type="ORF">BQ8482_40047</name>
</gene>
<evidence type="ECO:0000256" key="1">
    <source>
        <dbReference type="SAM" id="MobiDB-lite"/>
    </source>
</evidence>
<keyword evidence="3" id="KW-1185">Reference proteome</keyword>
<accession>A0A2P9AT27</accession>
<dbReference type="EMBL" id="FUIG01000048">
    <property type="protein sequence ID" value="SJM34265.1"/>
    <property type="molecule type" value="Genomic_DNA"/>
</dbReference>
<proteinExistence type="predicted"/>
<evidence type="ECO:0000313" key="3">
    <source>
        <dbReference type="Proteomes" id="UP000245698"/>
    </source>
</evidence>
<dbReference type="AlphaFoldDB" id="A0A2P9AT27"/>
<dbReference type="Proteomes" id="UP000245698">
    <property type="component" value="Unassembled WGS sequence"/>
</dbReference>